<dbReference type="Proteomes" id="UP000499080">
    <property type="component" value="Unassembled WGS sequence"/>
</dbReference>
<dbReference type="AlphaFoldDB" id="A0A4Y2JR22"/>
<evidence type="ECO:0000313" key="2">
    <source>
        <dbReference type="Proteomes" id="UP000499080"/>
    </source>
</evidence>
<evidence type="ECO:0000313" key="1">
    <source>
        <dbReference type="EMBL" id="GBM92245.1"/>
    </source>
</evidence>
<accession>A0A4Y2JR22</accession>
<dbReference type="EMBL" id="BGPR01003773">
    <property type="protein sequence ID" value="GBM92245.1"/>
    <property type="molecule type" value="Genomic_DNA"/>
</dbReference>
<comment type="caution">
    <text evidence="1">The sequence shown here is derived from an EMBL/GenBank/DDBJ whole genome shotgun (WGS) entry which is preliminary data.</text>
</comment>
<protein>
    <submittedName>
        <fullName evidence="1">Uncharacterized protein</fullName>
    </submittedName>
</protein>
<name>A0A4Y2JR22_ARAVE</name>
<gene>
    <name evidence="1" type="ORF">AVEN_160288_1</name>
</gene>
<sequence>MAPLKTGAQGIYTLGSQSSHYSISRGILDKAAMLVEQFRFYDFNCCYYLRSLFRVEKLSASGCPLKFGRKVPGFSRLQALIFQVVGIKRLRANI</sequence>
<proteinExistence type="predicted"/>
<keyword evidence="2" id="KW-1185">Reference proteome</keyword>
<reference evidence="1 2" key="1">
    <citation type="journal article" date="2019" name="Sci. Rep.">
        <title>Orb-weaving spider Araneus ventricosus genome elucidates the spidroin gene catalogue.</title>
        <authorList>
            <person name="Kono N."/>
            <person name="Nakamura H."/>
            <person name="Ohtoshi R."/>
            <person name="Moran D.A.P."/>
            <person name="Shinohara A."/>
            <person name="Yoshida Y."/>
            <person name="Fujiwara M."/>
            <person name="Mori M."/>
            <person name="Tomita M."/>
            <person name="Arakawa K."/>
        </authorList>
    </citation>
    <scope>NUCLEOTIDE SEQUENCE [LARGE SCALE GENOMIC DNA]</scope>
</reference>
<organism evidence="1 2">
    <name type="scientific">Araneus ventricosus</name>
    <name type="common">Orbweaver spider</name>
    <name type="synonym">Epeira ventricosa</name>
    <dbReference type="NCBI Taxonomy" id="182803"/>
    <lineage>
        <taxon>Eukaryota</taxon>
        <taxon>Metazoa</taxon>
        <taxon>Ecdysozoa</taxon>
        <taxon>Arthropoda</taxon>
        <taxon>Chelicerata</taxon>
        <taxon>Arachnida</taxon>
        <taxon>Araneae</taxon>
        <taxon>Araneomorphae</taxon>
        <taxon>Entelegynae</taxon>
        <taxon>Araneoidea</taxon>
        <taxon>Araneidae</taxon>
        <taxon>Araneus</taxon>
    </lineage>
</organism>